<dbReference type="Proteomes" id="UP000593594">
    <property type="component" value="Chromosome"/>
</dbReference>
<accession>A0A7S8C849</accession>
<name>A0A7S8C849_9HYPH</name>
<feature type="domain" description="DUF6456" evidence="2">
    <location>
        <begin position="17"/>
        <end position="155"/>
    </location>
</feature>
<dbReference type="AlphaFoldDB" id="A0A7S8C849"/>
<evidence type="ECO:0000313" key="4">
    <source>
        <dbReference type="Proteomes" id="UP000593594"/>
    </source>
</evidence>
<dbReference type="Pfam" id="PF20057">
    <property type="entry name" value="DUF6456"/>
    <property type="match status" value="1"/>
</dbReference>
<reference evidence="3 4" key="1">
    <citation type="submission" date="2020-06" db="EMBL/GenBank/DDBJ databases">
        <title>Genome sequence of 2 isolates from Red Sea Mangroves.</title>
        <authorList>
            <person name="Sefrji F."/>
            <person name="Michoud G."/>
            <person name="Merlino G."/>
            <person name="Daffonchio D."/>
        </authorList>
    </citation>
    <scope>NUCLEOTIDE SEQUENCE [LARGE SCALE GENOMIC DNA]</scope>
    <source>
        <strain evidence="3 4">R1DC25</strain>
    </source>
</reference>
<gene>
    <name evidence="3" type="ORF">HW532_04335</name>
</gene>
<feature type="compositionally biased region" description="Gly residues" evidence="1">
    <location>
        <begin position="182"/>
        <end position="191"/>
    </location>
</feature>
<sequence>MGTRTIEEQGRTGGHVTVNEAESPLGWLRRRKGTDGKPLINDAQYEAGERLRRDFTVAGLSPRLTSNWTQTARGRRRRSGPGDNTACEIQDRALAARQRYFRALERVGPELADVLVEVCCLANGIEAAERSLGWPQRSGKIVLQLALTRLARHYGLLACPTRTTAPSRIRHWGRDGFRPSIEGGGEATGME</sequence>
<proteinExistence type="predicted"/>
<feature type="region of interest" description="Disordered" evidence="1">
    <location>
        <begin position="170"/>
        <end position="191"/>
    </location>
</feature>
<evidence type="ECO:0000313" key="3">
    <source>
        <dbReference type="EMBL" id="QPC45175.1"/>
    </source>
</evidence>
<protein>
    <submittedName>
        <fullName evidence="3">DNA replication protein</fullName>
    </submittedName>
</protein>
<dbReference type="KEGG" id="kmn:HW532_04335"/>
<keyword evidence="4" id="KW-1185">Reference proteome</keyword>
<organism evidence="3 4">
    <name type="scientific">Kaustia mangrovi</name>
    <dbReference type="NCBI Taxonomy" id="2593653"/>
    <lineage>
        <taxon>Bacteria</taxon>
        <taxon>Pseudomonadati</taxon>
        <taxon>Pseudomonadota</taxon>
        <taxon>Alphaproteobacteria</taxon>
        <taxon>Hyphomicrobiales</taxon>
        <taxon>Parvibaculaceae</taxon>
        <taxon>Kaustia</taxon>
    </lineage>
</organism>
<evidence type="ECO:0000259" key="2">
    <source>
        <dbReference type="Pfam" id="PF20057"/>
    </source>
</evidence>
<dbReference type="InterPro" id="IPR045599">
    <property type="entry name" value="DUF6456"/>
</dbReference>
<dbReference type="EMBL" id="CP058214">
    <property type="protein sequence ID" value="QPC45175.1"/>
    <property type="molecule type" value="Genomic_DNA"/>
</dbReference>
<evidence type="ECO:0000256" key="1">
    <source>
        <dbReference type="SAM" id="MobiDB-lite"/>
    </source>
</evidence>